<evidence type="ECO:0000313" key="2">
    <source>
        <dbReference type="Proteomes" id="UP001055879"/>
    </source>
</evidence>
<organism evidence="1 2">
    <name type="scientific">Arctium lappa</name>
    <name type="common">Greater burdock</name>
    <name type="synonym">Lappa major</name>
    <dbReference type="NCBI Taxonomy" id="4217"/>
    <lineage>
        <taxon>Eukaryota</taxon>
        <taxon>Viridiplantae</taxon>
        <taxon>Streptophyta</taxon>
        <taxon>Embryophyta</taxon>
        <taxon>Tracheophyta</taxon>
        <taxon>Spermatophyta</taxon>
        <taxon>Magnoliopsida</taxon>
        <taxon>eudicotyledons</taxon>
        <taxon>Gunneridae</taxon>
        <taxon>Pentapetalae</taxon>
        <taxon>asterids</taxon>
        <taxon>campanulids</taxon>
        <taxon>Asterales</taxon>
        <taxon>Asteraceae</taxon>
        <taxon>Carduoideae</taxon>
        <taxon>Cardueae</taxon>
        <taxon>Arctiinae</taxon>
        <taxon>Arctium</taxon>
    </lineage>
</organism>
<keyword evidence="2" id="KW-1185">Reference proteome</keyword>
<proteinExistence type="predicted"/>
<protein>
    <submittedName>
        <fullName evidence="1">Uncharacterized protein</fullName>
    </submittedName>
</protein>
<sequence length="2667" mass="301673">MEVANPDLPLWLAADQRTVIVLHASLTEEAVSIIVGLSTARQIWVALETAYSNSSIERVQNLRDQLRQTLKGDKSVAEYGRNFKLLCDQLSAIGHPVDETDQMHWFLCGLGPPFETFSTAIRSSRPHPSFSDLLTRAESHELFVRAIHGSSSPAVAFSARFPRQSLNSRGRGSRGSRGSRNIGGRGRRSPHCQLCQKDGHYANFCPNLATYATQAPSTDDQLARAFHAQCHVTSGGPDWYVDSGATDHMTASSDSVSSPTPPTGIASVTFGNSQTLPVSHTGHSTISDRIRLRDILVVPHLSKNLLSVSKLTQDNDVDVLFSYPHFLIQDRRTKQVLARGCREDGLYVLRTRRDALVATTFCPKASYEVWHSRLGHVSFDTIVSLQKLGRLSLTSILPKPRICLPCQLAKAQRLPFNNNIKRASNPLDLIHCDLWGPSPVLSVDHYRYYVAFIDDYSRFCWLYPLRTKSEFYNALLIFMQFVQTHFSRKIKVFQSDGGTEFVNHRVRSLFDQNGTLHRLSCPYTPQQNGRAERKHRHIVETGLAMLFNSKLPASYWVDAFSSAVFIINRLPTTILDGKSPFEHLYSQAPDYTTFRAFGCRVFPFLRDYSAHKLSPRSLPCIFIGYSPQYKGYRCLDPLTSRVYISRHARFDEANFPCDGIQSATPISALQITTFMDKALDNLPSATSPRKPSPTPTVSSITPCTLCMDHSPDHVATFPSHTPPISPSPNTDTQSPESTPPPPPLPTHPPSPPPPPLPTHPMTTRAKAGIFKPRHRADLSHTTNHALHHALFASSDPKTFKTAVKDPKWIHAIRRELDALHQNNTWSLVPRPVNRNVVGSKWVFRTKYHSNGTIDRHKARLVAQGFSQIPGLDFAHTFSPVVKSSTVRVVLSLVVINSWKLHQLDVNNAFLHGHLNECVYMEQPPGFVHPEFPNHVCKLNKALYGLKQAPRAWFHRLSAFLTANGFSCSRADPSLFVFKRDSCIMYLLVYVDDLILTGNHDHVLAAFITKLNQEFSIKDLGELNYFLGLEITYTANGLFLNQSKYAKDILARAQMLDAKPAPMPLAANTSFTTSGEPFPDPSHYRSIVGALQYLTITRPDLSYAVNQVSQFLHAPTVSHYQEVKRILRYLKGTLAFGLTFSKLSHTSLLGYSDADWARCLETRRSTYGYSIFLGGNLVSWSAKKQPTVSRSSCESEYRAMANTAAEIVWITHLLRELHALPPDSPTILCDNRSALFLTQNPVSHKRAKHIDLDYHFIRELVASGKLHTKFIPTKLQVADIFTKSLPRPQFEYFRNMLNVGPPPSRLRGDITAPFLYKPEKAVVVTEKRKWESSSAHPKRSRPFVGNRSFSSQQEARWCQKCRTKHHGNCNTTSQSYYKCGKSDHITRDCPIRGLVCYECKTSGHVRRDCPKLVSGSATTKKENPPRVPGRAFQMTAEEAKASADVVSGTFLINFVPARVLFDTGANFSFISELFRQKIAMPTTSLEDALVVEIADGSQVLIRYVLKRCALGIEGREFSTDLLPMLIGGFNVVVGMDWLANNHAKIMCSKKLIRLPNPCGEVVMIYGEKRKGDVAIITMAKARKCLVKGCSYFLAYVIDTKLEKSKLVDVKIVREYPDVFPDDLPGLPPDRQVEFRIDLVPGAAPIARAPYRLAPSEMQEMIAQLQELLEKGFIRPSSSPWGAPVLLVKKKDGMMRMCIDYRELNKATMKNKYPLPRIDELFDQLQGAGCFSKIYLRSGYHQVKVREEDVPKTVFRTRYGHYEFLVMPFGLTNAPAVFMDLMNWVCRPFLDKSVIVLIDDILVYSKSELEHEQHLREVLEFLGHIVTRNGVKVDPSKIEAMMNWEPPNSPSKIRSFLGSEDFVVYSDASKMGLGCVLMQRGKVIAYASRQLKIHEKNYPTHDLELAAVVFALKLWRHYLYGTKCTLYTDHKSLKYVFDQKELNMKQRQWLELLKDYDCELIYHPGKANVVADALSRKDYSGCIRATHSRIELVSSLIEKIKTSQVEALLEENIKEEVMMKKHLLLTEDSRGVKLFNGRVWVPKVGGNHDVLLEDAHKSKYSIHPGSTKMYRDLKLHYWWSVMKLDVARYVKRCVTCSQVKDEHQRAYGSLQSLEIPEWKLENITMDFVTKLPKTLRGHDTIGVIVDRLTKSAHFLATRETLPMDKLAKLYIDEVVSMHGIPLSIVSDRDSRFTSNFWKGFQKELGTRVKLSTAYHPQTDEQSERTIQTLEDMLRSCVIDFGGSWDSHLPLVEFSYNNRYHSSIGMAPFEALNGRKCRTPVCWLEAGEKQFAGPEIMQETADKVKCIRERLKAVQDRQKSYANKKKRPMEFQLGDRVLLKVSPWKGIIRFGKRGKLSPRFLGPFKVFKRVGLQAYQLELPPKLSRIHNTFHICYLRKCLAEEESVIPLSELTVDEVQWRHHRGANVTWESEEDMKRRYPHLFDVTPSDTETPKILPKVHVKAITLRSSKDLVDIPIMQEDGETTHNFDKHNFPELFPSTSETPIAQLTHVVIEQVTPEAPAAPRAISVTSHDSGVTVTMGREKKSAAQKHTEPELETFLFLLGIGEVLPTTVTLQLADRSIAYRRGKIEDILVKSLKSPGEMEDCSYINMLSEDLGLNIEECVLGGERFEEKSEDELEFEKMQPHTRFPAHADTDSAMDATHHSGQSPTA</sequence>
<name>A0ACB8Y4V6_ARCLA</name>
<evidence type="ECO:0000313" key="1">
    <source>
        <dbReference type="EMBL" id="KAI3678283.1"/>
    </source>
</evidence>
<comment type="caution">
    <text evidence="1">The sequence shown here is derived from an EMBL/GenBank/DDBJ whole genome shotgun (WGS) entry which is preliminary data.</text>
</comment>
<dbReference type="EMBL" id="CM042060">
    <property type="protein sequence ID" value="KAI3678283.1"/>
    <property type="molecule type" value="Genomic_DNA"/>
</dbReference>
<gene>
    <name evidence="1" type="ORF">L6452_37570</name>
</gene>
<dbReference type="Proteomes" id="UP001055879">
    <property type="component" value="Linkage Group LG14"/>
</dbReference>
<reference evidence="2" key="1">
    <citation type="journal article" date="2022" name="Mol. Ecol. Resour.">
        <title>The genomes of chicory, endive, great burdock and yacon provide insights into Asteraceae palaeo-polyploidization history and plant inulin production.</title>
        <authorList>
            <person name="Fan W."/>
            <person name="Wang S."/>
            <person name="Wang H."/>
            <person name="Wang A."/>
            <person name="Jiang F."/>
            <person name="Liu H."/>
            <person name="Zhao H."/>
            <person name="Xu D."/>
            <person name="Zhang Y."/>
        </authorList>
    </citation>
    <scope>NUCLEOTIDE SEQUENCE [LARGE SCALE GENOMIC DNA]</scope>
    <source>
        <strain evidence="2">cv. Niubang</strain>
    </source>
</reference>
<reference evidence="1 2" key="2">
    <citation type="journal article" date="2022" name="Mol. Ecol. Resour.">
        <title>The genomes of chicory, endive, great burdock and yacon provide insights into Asteraceae paleo-polyploidization history and plant inulin production.</title>
        <authorList>
            <person name="Fan W."/>
            <person name="Wang S."/>
            <person name="Wang H."/>
            <person name="Wang A."/>
            <person name="Jiang F."/>
            <person name="Liu H."/>
            <person name="Zhao H."/>
            <person name="Xu D."/>
            <person name="Zhang Y."/>
        </authorList>
    </citation>
    <scope>NUCLEOTIDE SEQUENCE [LARGE SCALE GENOMIC DNA]</scope>
    <source>
        <strain evidence="2">cv. Niubang</strain>
    </source>
</reference>
<accession>A0ACB8Y4V6</accession>